<dbReference type="GO" id="GO:0000428">
    <property type="term" value="C:DNA-directed RNA polymerase complex"/>
    <property type="evidence" value="ECO:0007669"/>
    <property type="project" value="UniProtKB-KW"/>
</dbReference>
<dbReference type="EC" id="2.7.7.6" evidence="6 8"/>
<dbReference type="Gene3D" id="2.40.50.100">
    <property type="match status" value="1"/>
</dbReference>
<evidence type="ECO:0000256" key="9">
    <source>
        <dbReference type="SAM" id="Coils"/>
    </source>
</evidence>
<dbReference type="InterPro" id="IPR042107">
    <property type="entry name" value="DNA-dir_RNA_pol_bsu_ext_1_sf"/>
</dbReference>
<dbReference type="InterPro" id="IPR014724">
    <property type="entry name" value="RNA_pol_RPB2_OB-fold"/>
</dbReference>
<feature type="domain" description="RNA polymerase Rpb2" evidence="11">
    <location>
        <begin position="1302"/>
        <end position="1374"/>
    </location>
</feature>
<dbReference type="InterPro" id="IPR019462">
    <property type="entry name" value="DNA-dir_RNA_pol_bsu_external_1"/>
</dbReference>
<keyword evidence="9" id="KW-0175">Coiled coil</keyword>
<dbReference type="InterPro" id="IPR007644">
    <property type="entry name" value="RNA_pol_bsu_protrusion"/>
</dbReference>
<dbReference type="NCBIfam" id="NF001616">
    <property type="entry name" value="PRK00405.1"/>
    <property type="match status" value="1"/>
</dbReference>
<evidence type="ECO:0000259" key="15">
    <source>
        <dbReference type="Pfam" id="PF10385"/>
    </source>
</evidence>
<evidence type="ECO:0000256" key="3">
    <source>
        <dbReference type="ARBA" id="ARBA00022695"/>
    </source>
</evidence>
<dbReference type="PANTHER" id="PTHR20856">
    <property type="entry name" value="DNA-DIRECTED RNA POLYMERASE I SUBUNIT 2"/>
    <property type="match status" value="1"/>
</dbReference>
<dbReference type="GO" id="GO:0006351">
    <property type="term" value="P:DNA-templated transcription"/>
    <property type="evidence" value="ECO:0007669"/>
    <property type="project" value="UniProtKB-UniRule"/>
</dbReference>
<dbReference type="NCBIfam" id="TIGR02013">
    <property type="entry name" value="rpoB"/>
    <property type="match status" value="1"/>
</dbReference>
<dbReference type="Gene3D" id="3.90.1100.10">
    <property type="match status" value="2"/>
</dbReference>
<dbReference type="Pfam" id="PF10385">
    <property type="entry name" value="RNA_pol_Rpb2_45"/>
    <property type="match status" value="1"/>
</dbReference>
<proteinExistence type="inferred from homology"/>
<keyword evidence="1 6" id="KW-0240">DNA-directed RNA polymerase</keyword>
<dbReference type="Pfam" id="PF04561">
    <property type="entry name" value="RNA_pol_Rpb2_2"/>
    <property type="match status" value="2"/>
</dbReference>
<dbReference type="GO" id="GO:0032549">
    <property type="term" value="F:ribonucleoside binding"/>
    <property type="evidence" value="ECO:0007669"/>
    <property type="project" value="InterPro"/>
</dbReference>
<comment type="similarity">
    <text evidence="6 7">Belongs to the RNA polymerase beta chain family.</text>
</comment>
<dbReference type="InterPro" id="IPR007642">
    <property type="entry name" value="RNA_pol_Rpb2_2"/>
</dbReference>
<evidence type="ECO:0000259" key="13">
    <source>
        <dbReference type="Pfam" id="PF04563"/>
    </source>
</evidence>
<dbReference type="InterPro" id="IPR007120">
    <property type="entry name" value="DNA-dir_RNAP_su2_dom"/>
</dbReference>
<evidence type="ECO:0000259" key="10">
    <source>
        <dbReference type="Pfam" id="PF00562"/>
    </source>
</evidence>
<feature type="domain" description="RNA polymerase Rpb2" evidence="14">
    <location>
        <begin position="536"/>
        <end position="604"/>
    </location>
</feature>
<reference evidence="16" key="1">
    <citation type="submission" date="2020-10" db="EMBL/GenBank/DDBJ databases">
        <authorList>
            <person name="Gilroy R."/>
        </authorList>
    </citation>
    <scope>NUCLEOTIDE SEQUENCE</scope>
    <source>
        <strain evidence="16">ChiGjej3B3-5194</strain>
    </source>
</reference>
<evidence type="ECO:0000256" key="6">
    <source>
        <dbReference type="HAMAP-Rule" id="MF_01321"/>
    </source>
</evidence>
<evidence type="ECO:0000256" key="8">
    <source>
        <dbReference type="RuleBase" id="RU363031"/>
    </source>
</evidence>
<dbReference type="EMBL" id="DVJI01000005">
    <property type="protein sequence ID" value="HIS70515.1"/>
    <property type="molecule type" value="Genomic_DNA"/>
</dbReference>
<organism evidence="16 17">
    <name type="scientific">Candidatus Enterousia intestinigallinarum</name>
    <dbReference type="NCBI Taxonomy" id="2840790"/>
    <lineage>
        <taxon>Bacteria</taxon>
        <taxon>Pseudomonadati</taxon>
        <taxon>Pseudomonadota</taxon>
        <taxon>Alphaproteobacteria</taxon>
        <taxon>Candidatus Enterousia</taxon>
    </lineage>
</organism>
<sequence>MAVIQKFRKSFGKSFLQTPLPDLVEIQYNSYKDFLQADVDPQSRKNIGLQNVFTSMFPIKDYAGIADLEFVEYTLDKPVYNVKECMMRNLTYSSKLKLKLRLILWDIAEDGKKTLRDIKEQEIFMGDVPLMTERGSFIAAGVERVIVSQMHRAQGVVFATTKEAKIAGNPITYTARIIPEHGSWIDFEESKGVIYVRIDRRRKIPATVLLRCLPSAEDEKKWQADPRKPTIRGMDDTEILGVFYKRIPLKFDGNMWIGQTSAFEGLDKYRLNYDLINPKDKKPMASKGDRMNAKRLKRVMDTSKEFGIVPDSLIGEYLFDPILDGAGNIVYRAGTEITPDVMADLEKMNIKEISLISIDNTTITAHMRNTLMADKTVNREEALIEIYNIIRPGERPTLEAAINLFMRQGFDAAYYDLSAVGRFKMNKRLKIDSGKKPEDERLLTKSDFLAVLKTLTNIIDHKDTVDDIDNLSNRRVRTVGELLEQNFRTGMVRIERLVRESLSSPNIANMQPQDVINVKPLMSLVNEFLGTSQLSQFMDAYNPLSELEHKRRISALGPGGLNRDRAGIDVRDVHPTHYGRLCPINTPEGANIGLINHLATYARVNPYGFIETPYYVVENSKITDKMVYLTADEELGHKIAQGNTPTTASGVLAEDVVTARVDGEFTMVPKEEIDLIDVEPRQVVSIATGLIPFVENDDANRALMGSNMQRQAIPLLRVQAPLVGTGIEREVARDSRTGVAAKHSGVVESVDANRIVVKCMNSRNVVTGVDIYNLEKFERSNSETLIHQKPLVKVGDRVSAGDIIADGSSMNYGELALGRNVLVAFVPWRGYNYEDSIVISERISRDDVFTSVKIVEKEFKVRDTQLGPESLTRDIPNVSEEALKNLDESGIIYVGARVKQGDILVGRVSPKSETLLTPEEALLRNIFGEKALNVKDTSLRVGPNEEGTVIGVNVLTRHGVKKDERTQMIELQKIEKINRDREEETTIMERGFADQIFQIAEGQIIDAGTGSLKPFIGKKLTQEVFEGIKPSDVKKLVVRNKEAQAKIDELREQHVAKLKALNDKADAEVAKATETNSLGAGVLKEVKVYIAHKMKLQPGDKMAGRHGNKGIVSKVVPIEDMPYMEDGTPVDLVLNPLGVPSRMNLGQILETHLGMAARTLGQQIGAVLEEVKQKRAVTDDLRAVMGKVYGKETAEKLEKMTDTDVRAEAALLRDGVPMATPTFDGATSEDIRRMLKLAKLPETGQFTLYDGMTGEKFARPVTVGVMYMLKLHHLVDEKIHARSIGNYSLVTQQPLSGKAHMGGQRLGEMEVWALEAHGAAHLLREMLTVKSDDIVGRTKMYEAIISGSNDFQTGTPEAFNVFVRELRGLGLALTPKKID</sequence>
<dbReference type="Pfam" id="PF04565">
    <property type="entry name" value="RNA_pol_Rpb2_3"/>
    <property type="match status" value="1"/>
</dbReference>
<feature type="coiled-coil region" evidence="9">
    <location>
        <begin position="1033"/>
        <end position="1075"/>
    </location>
</feature>
<dbReference type="Pfam" id="PF04560">
    <property type="entry name" value="RNA_pol_Rpb2_7"/>
    <property type="match status" value="1"/>
</dbReference>
<comment type="catalytic activity">
    <reaction evidence="5 6 8">
        <text>RNA(n) + a ribonucleoside 5'-triphosphate = RNA(n+1) + diphosphate</text>
        <dbReference type="Rhea" id="RHEA:21248"/>
        <dbReference type="Rhea" id="RHEA-COMP:14527"/>
        <dbReference type="Rhea" id="RHEA-COMP:17342"/>
        <dbReference type="ChEBI" id="CHEBI:33019"/>
        <dbReference type="ChEBI" id="CHEBI:61557"/>
        <dbReference type="ChEBI" id="CHEBI:140395"/>
        <dbReference type="EC" id="2.7.7.6"/>
    </reaction>
</comment>
<dbReference type="GO" id="GO:0003677">
    <property type="term" value="F:DNA binding"/>
    <property type="evidence" value="ECO:0007669"/>
    <property type="project" value="UniProtKB-UniRule"/>
</dbReference>
<evidence type="ECO:0000256" key="4">
    <source>
        <dbReference type="ARBA" id="ARBA00023163"/>
    </source>
</evidence>
<dbReference type="InterPro" id="IPR037033">
    <property type="entry name" value="DNA-dir_RNAP_su2_hyb_sf"/>
</dbReference>
<comment type="caution">
    <text evidence="16">The sequence shown here is derived from an EMBL/GenBank/DDBJ whole genome shotgun (WGS) entry which is preliminary data.</text>
</comment>
<dbReference type="Pfam" id="PF04563">
    <property type="entry name" value="RNA_pol_Rpb2_1"/>
    <property type="match status" value="1"/>
</dbReference>
<evidence type="ECO:0000256" key="1">
    <source>
        <dbReference type="ARBA" id="ARBA00022478"/>
    </source>
</evidence>
<dbReference type="InterPro" id="IPR007121">
    <property type="entry name" value="RNA_pol_bsu_CS"/>
</dbReference>
<dbReference type="Gene3D" id="2.40.270.10">
    <property type="entry name" value="DNA-directed RNA polymerase, subunit 2, domain 6"/>
    <property type="match status" value="1"/>
</dbReference>
<dbReference type="PROSITE" id="PS01166">
    <property type="entry name" value="RNA_POL_BETA"/>
    <property type="match status" value="1"/>
</dbReference>
<comment type="function">
    <text evidence="6 8">DNA-dependent RNA polymerase catalyzes the transcription of DNA into RNA using the four ribonucleoside triphosphates as substrates.</text>
</comment>
<dbReference type="Gene3D" id="2.40.50.150">
    <property type="match status" value="1"/>
</dbReference>
<feature type="domain" description="RNA polymerase Rpb2" evidence="12">
    <location>
        <begin position="359"/>
        <end position="477"/>
    </location>
</feature>
<protein>
    <recommendedName>
        <fullName evidence="6 8">DNA-directed RNA polymerase subunit beta</fullName>
        <shortName evidence="6">RNAP subunit beta</shortName>
        <ecNumber evidence="6 8">2.7.7.6</ecNumber>
    </recommendedName>
    <alternativeName>
        <fullName evidence="6">RNA polymerase subunit beta</fullName>
    </alternativeName>
    <alternativeName>
        <fullName evidence="6">Transcriptase subunit beta</fullName>
    </alternativeName>
</protein>
<dbReference type="InterPro" id="IPR010243">
    <property type="entry name" value="RNA_pol_bsu_bac"/>
</dbReference>
<dbReference type="Gene3D" id="2.30.150.10">
    <property type="entry name" value="DNA-directed RNA polymerase, beta subunit, external 1 domain"/>
    <property type="match status" value="1"/>
</dbReference>
<feature type="domain" description="DNA-directed RNA polymerase beta subunit external 1" evidence="15">
    <location>
        <begin position="614"/>
        <end position="678"/>
    </location>
</feature>
<dbReference type="CDD" id="cd00653">
    <property type="entry name" value="RNA_pol_B_RPB2"/>
    <property type="match status" value="1"/>
</dbReference>
<dbReference type="Gene3D" id="3.90.1110.10">
    <property type="entry name" value="RNA polymerase Rpb2, domain 2"/>
    <property type="match status" value="1"/>
</dbReference>
<dbReference type="Proteomes" id="UP000886742">
    <property type="component" value="Unassembled WGS sequence"/>
</dbReference>
<dbReference type="InterPro" id="IPR037034">
    <property type="entry name" value="RNA_pol_Rpb2_2_sf"/>
</dbReference>
<feature type="domain" description="RNA polymerase beta subunit protrusion" evidence="13">
    <location>
        <begin position="23"/>
        <end position="521"/>
    </location>
</feature>
<evidence type="ECO:0000256" key="7">
    <source>
        <dbReference type="RuleBase" id="RU000434"/>
    </source>
</evidence>
<evidence type="ECO:0000259" key="11">
    <source>
        <dbReference type="Pfam" id="PF04560"/>
    </source>
</evidence>
<dbReference type="InterPro" id="IPR015712">
    <property type="entry name" value="DNA-dir_RNA_pol_su2"/>
</dbReference>
<reference evidence="16" key="2">
    <citation type="journal article" date="2021" name="PeerJ">
        <title>Extensive microbial diversity within the chicken gut microbiome revealed by metagenomics and culture.</title>
        <authorList>
            <person name="Gilroy R."/>
            <person name="Ravi A."/>
            <person name="Getino M."/>
            <person name="Pursley I."/>
            <person name="Horton D.L."/>
            <person name="Alikhan N.F."/>
            <person name="Baker D."/>
            <person name="Gharbi K."/>
            <person name="Hall N."/>
            <person name="Watson M."/>
            <person name="Adriaenssens E.M."/>
            <person name="Foster-Nyarko E."/>
            <person name="Jarju S."/>
            <person name="Secka A."/>
            <person name="Antonio M."/>
            <person name="Oren A."/>
            <person name="Chaudhuri R.R."/>
            <person name="La Ragione R."/>
            <person name="Hildebrand F."/>
            <person name="Pallen M.J."/>
        </authorList>
    </citation>
    <scope>NUCLEOTIDE SEQUENCE</scope>
    <source>
        <strain evidence="16">ChiGjej3B3-5194</strain>
    </source>
</reference>
<evidence type="ECO:0000256" key="2">
    <source>
        <dbReference type="ARBA" id="ARBA00022679"/>
    </source>
</evidence>
<evidence type="ECO:0000256" key="5">
    <source>
        <dbReference type="ARBA" id="ARBA00048552"/>
    </source>
</evidence>
<name>A0A9D1FFJ3_9PROT</name>
<evidence type="ECO:0000313" key="16">
    <source>
        <dbReference type="EMBL" id="HIS70515.1"/>
    </source>
</evidence>
<feature type="domain" description="RNA polymerase Rpb2" evidence="12">
    <location>
        <begin position="164"/>
        <end position="215"/>
    </location>
</feature>
<comment type="subunit">
    <text evidence="6 8">The RNAP catalytic core consists of 2 alpha, 1 beta, 1 beta' and 1 omega subunit. When a sigma factor is associated with the core the holoenzyme is formed, which can initiate transcription.</text>
</comment>
<dbReference type="HAMAP" id="MF_01321">
    <property type="entry name" value="RNApol_bact_RpoB"/>
    <property type="match status" value="1"/>
</dbReference>
<dbReference type="Pfam" id="PF00562">
    <property type="entry name" value="RNA_pol_Rpb2_6"/>
    <property type="match status" value="1"/>
</dbReference>
<dbReference type="InterPro" id="IPR007645">
    <property type="entry name" value="RNA_pol_Rpb2_3"/>
</dbReference>
<gene>
    <name evidence="6 16" type="primary">rpoB</name>
    <name evidence="16" type="ORF">IAD02_00805</name>
</gene>
<dbReference type="Gene3D" id="3.90.1800.10">
    <property type="entry name" value="RNA polymerase alpha subunit dimerisation domain"/>
    <property type="match status" value="1"/>
</dbReference>
<evidence type="ECO:0000313" key="17">
    <source>
        <dbReference type="Proteomes" id="UP000886742"/>
    </source>
</evidence>
<keyword evidence="4 6" id="KW-0804">Transcription</keyword>
<dbReference type="GO" id="GO:0003899">
    <property type="term" value="F:DNA-directed RNA polymerase activity"/>
    <property type="evidence" value="ECO:0007669"/>
    <property type="project" value="UniProtKB-UniRule"/>
</dbReference>
<keyword evidence="2 6" id="KW-0808">Transferase</keyword>
<evidence type="ECO:0000259" key="12">
    <source>
        <dbReference type="Pfam" id="PF04561"/>
    </source>
</evidence>
<dbReference type="SUPFAM" id="SSF64484">
    <property type="entry name" value="beta and beta-prime subunits of DNA dependent RNA-polymerase"/>
    <property type="match status" value="1"/>
</dbReference>
<accession>A0A9D1FFJ3</accession>
<feature type="domain" description="DNA-directed RNA polymerase subunit 2 hybrid-binding" evidence="10">
    <location>
        <begin position="741"/>
        <end position="1299"/>
    </location>
</feature>
<keyword evidence="3 6" id="KW-0548">Nucleotidyltransferase</keyword>
<evidence type="ECO:0000259" key="14">
    <source>
        <dbReference type="Pfam" id="PF04565"/>
    </source>
</evidence>
<dbReference type="InterPro" id="IPR007641">
    <property type="entry name" value="RNA_pol_Rpb2_7"/>
</dbReference>